<dbReference type="GO" id="GO:0006629">
    <property type="term" value="P:lipid metabolic process"/>
    <property type="evidence" value="ECO:0007669"/>
    <property type="project" value="UniProtKB-KW"/>
</dbReference>
<dbReference type="InterPro" id="IPR002641">
    <property type="entry name" value="PNPLA_dom"/>
</dbReference>
<dbReference type="Pfam" id="PF01734">
    <property type="entry name" value="Patatin"/>
    <property type="match status" value="1"/>
</dbReference>
<evidence type="ECO:0000256" key="1">
    <source>
        <dbReference type="ARBA" id="ARBA00023098"/>
    </source>
</evidence>
<dbReference type="AlphaFoldDB" id="A0A382TNM9"/>
<feature type="domain" description="PNPLA" evidence="2">
    <location>
        <begin position="1"/>
        <end position="170"/>
    </location>
</feature>
<feature type="non-terminal residue" evidence="3">
    <location>
        <position position="186"/>
    </location>
</feature>
<accession>A0A382TNM9</accession>
<protein>
    <recommendedName>
        <fullName evidence="2">PNPLA domain-containing protein</fullName>
    </recommendedName>
</protein>
<dbReference type="PROSITE" id="PS51635">
    <property type="entry name" value="PNPLA"/>
    <property type="match status" value="1"/>
</dbReference>
<evidence type="ECO:0000259" key="2">
    <source>
        <dbReference type="PROSITE" id="PS51635"/>
    </source>
</evidence>
<dbReference type="EMBL" id="UINC01138009">
    <property type="protein sequence ID" value="SVD23694.1"/>
    <property type="molecule type" value="Genomic_DNA"/>
</dbReference>
<name>A0A382TNM9_9ZZZZ</name>
<keyword evidence="1" id="KW-0443">Lipid metabolism</keyword>
<dbReference type="InterPro" id="IPR016035">
    <property type="entry name" value="Acyl_Trfase/lysoPLipase"/>
</dbReference>
<gene>
    <name evidence="3" type="ORF">METZ01_LOCUS376548</name>
</gene>
<organism evidence="3">
    <name type="scientific">marine metagenome</name>
    <dbReference type="NCBI Taxonomy" id="408172"/>
    <lineage>
        <taxon>unclassified sequences</taxon>
        <taxon>metagenomes</taxon>
        <taxon>ecological metagenomes</taxon>
    </lineage>
</organism>
<proteinExistence type="predicted"/>
<dbReference type="SUPFAM" id="SSF52151">
    <property type="entry name" value="FabD/lysophospholipase-like"/>
    <property type="match status" value="1"/>
</dbReference>
<dbReference type="Gene3D" id="3.40.1090.10">
    <property type="entry name" value="Cytosolic phospholipase A2 catalytic domain"/>
    <property type="match status" value="1"/>
</dbReference>
<reference evidence="3" key="1">
    <citation type="submission" date="2018-05" db="EMBL/GenBank/DDBJ databases">
        <authorList>
            <person name="Lanie J.A."/>
            <person name="Ng W.-L."/>
            <person name="Kazmierczak K.M."/>
            <person name="Andrzejewski T.M."/>
            <person name="Davidsen T.M."/>
            <person name="Wayne K.J."/>
            <person name="Tettelin H."/>
            <person name="Glass J.I."/>
            <person name="Rusch D."/>
            <person name="Podicherti R."/>
            <person name="Tsui H.-C.T."/>
            <person name="Winkler M.E."/>
        </authorList>
    </citation>
    <scope>NUCLEOTIDE SEQUENCE</scope>
</reference>
<sequence length="186" mass="20231">MGGGGARAAYQVGFLRCLARLFPELVVPYITGVSAGAINAALLASHDGTFVQATRELSGLWENLRVQDVFRTDTRALFINGINWLRQLVSGGIGKQRLVKGLVDTRPLMTYLTEALDCNGGELTGVQSNLDRGRLRAFAISTTSYSTGQSVTWIQGKDVQLWERPQHQTRTAKIGVEHIMASSALP</sequence>
<evidence type="ECO:0000313" key="3">
    <source>
        <dbReference type="EMBL" id="SVD23694.1"/>
    </source>
</evidence>